<dbReference type="InterPro" id="IPR007219">
    <property type="entry name" value="XnlR_reg_dom"/>
</dbReference>
<protein>
    <submittedName>
        <fullName evidence="4">Zn(2)-C6 fungal-type DNA-binding domain protein</fullName>
    </submittedName>
</protein>
<keyword evidence="1" id="KW-0479">Metal-binding</keyword>
<feature type="domain" description="Zn(2)-C6 fungal-type" evidence="3">
    <location>
        <begin position="39"/>
        <end position="67"/>
    </location>
</feature>
<dbReference type="SUPFAM" id="SSF57701">
    <property type="entry name" value="Zn2/Cys6 DNA-binding domain"/>
    <property type="match status" value="1"/>
</dbReference>
<dbReference type="SMART" id="SM00066">
    <property type="entry name" value="GAL4"/>
    <property type="match status" value="1"/>
</dbReference>
<gene>
    <name evidence="4" type="ORF">MGU_00600</name>
</gene>
<sequence>MEKRLPLLLPSPSTVIIHSGKNNDKFSIVRQKRRQVASACANCRKRKEKCDDKRPTCGACARRGVTCNNDIKEDEPAGTVALRHRNTSLRQENEQLRELFKLLHKLPTEEGQEVISRLKIADDPIQVLRSVQDASLLINNPNSSSYSALLDSRLERLDLLALRESAIRVDAKPWTAVAGDGIVSELVSSFFNWDDAFYLPFLDREAFLEDMRAGNVATAKYCTPFLVNAICADRSISDCSWVLQYTCRRTRAFSGISKKNLADEFFNEAKKLLHLENGRVSIPTVQGLTLLFSIACYRGTDKLGGLYRRSAYDMFHQLNVDAMYARIKDDPLAARERRVLCRLAWGLFLFERFVSALTPAISSAVLPQVDGLTIESIVGYMYLQQSLIPPPQVPRCFDPPPSAKDGPVPNIDLFGNPHTSESRSPPFVIGALYLACDITVMLYESMDWNFRSESIWGTEQDLERRRDMIDEVRQWRASLPPNLRDDTNFTPQTCYLRAYMNEVLFSILRPLSPQTEIEPGWTVKALQLSFCQIDIDNMERFIKVYTLRDYACINIAGSYNAILVLVYHLADPSVHHLFAKAAYLIGETGGDFPMCRYILQAIKAIAWQAKTSLPQMAKRYFENLDGARNSFRDISFALPEETGKRMFAGGPRPRFKGDDMGSLLFKWSAMSIE</sequence>
<comment type="caution">
    <text evidence="4">The sequence shown here is derived from an EMBL/GenBank/DDBJ whole genome shotgun (WGS) entry which is preliminary data.</text>
</comment>
<evidence type="ECO:0000256" key="1">
    <source>
        <dbReference type="ARBA" id="ARBA00022723"/>
    </source>
</evidence>
<dbReference type="CDD" id="cd00067">
    <property type="entry name" value="GAL4"/>
    <property type="match status" value="1"/>
</dbReference>
<dbReference type="EMBL" id="AZNH01000001">
    <property type="protein sequence ID" value="KID93011.1"/>
    <property type="molecule type" value="Genomic_DNA"/>
</dbReference>
<organism evidence="4 5">
    <name type="scientific">Metarhizium guizhouense (strain ARSEF 977)</name>
    <dbReference type="NCBI Taxonomy" id="1276136"/>
    <lineage>
        <taxon>Eukaryota</taxon>
        <taxon>Fungi</taxon>
        <taxon>Dikarya</taxon>
        <taxon>Ascomycota</taxon>
        <taxon>Pezizomycotina</taxon>
        <taxon>Sordariomycetes</taxon>
        <taxon>Hypocreomycetidae</taxon>
        <taxon>Hypocreales</taxon>
        <taxon>Clavicipitaceae</taxon>
        <taxon>Metarhizium</taxon>
    </lineage>
</organism>
<evidence type="ECO:0000313" key="5">
    <source>
        <dbReference type="Proteomes" id="UP000031192"/>
    </source>
</evidence>
<keyword evidence="4" id="KW-0238">DNA-binding</keyword>
<evidence type="ECO:0000256" key="2">
    <source>
        <dbReference type="ARBA" id="ARBA00023242"/>
    </source>
</evidence>
<dbReference type="PROSITE" id="PS50048">
    <property type="entry name" value="ZN2_CY6_FUNGAL_2"/>
    <property type="match status" value="1"/>
</dbReference>
<dbReference type="InterPro" id="IPR053187">
    <property type="entry name" value="Notoamide_regulator"/>
</dbReference>
<dbReference type="GO" id="GO:0006351">
    <property type="term" value="P:DNA-templated transcription"/>
    <property type="evidence" value="ECO:0007669"/>
    <property type="project" value="InterPro"/>
</dbReference>
<dbReference type="GO" id="GO:0003677">
    <property type="term" value="F:DNA binding"/>
    <property type="evidence" value="ECO:0007669"/>
    <property type="project" value="UniProtKB-KW"/>
</dbReference>
<dbReference type="InterPro" id="IPR001138">
    <property type="entry name" value="Zn2Cys6_DnaBD"/>
</dbReference>
<reference evidence="4 5" key="1">
    <citation type="journal article" date="2014" name="Proc. Natl. Acad. Sci. U.S.A.">
        <title>Trajectory and genomic determinants of fungal-pathogen speciation and host adaptation.</title>
        <authorList>
            <person name="Hu X."/>
            <person name="Xiao G."/>
            <person name="Zheng P."/>
            <person name="Shang Y."/>
            <person name="Su Y."/>
            <person name="Zhang X."/>
            <person name="Liu X."/>
            <person name="Zhan S."/>
            <person name="St Leger R.J."/>
            <person name="Wang C."/>
        </authorList>
    </citation>
    <scope>NUCLEOTIDE SEQUENCE [LARGE SCALE GENOMIC DNA]</scope>
    <source>
        <strain evidence="4 5">ARSEF 977</strain>
    </source>
</reference>
<dbReference type="OrthoDB" id="2943660at2759"/>
<dbReference type="Pfam" id="PF04082">
    <property type="entry name" value="Fungal_trans"/>
    <property type="match status" value="1"/>
</dbReference>
<dbReference type="PANTHER" id="PTHR47256">
    <property type="entry name" value="ZN(II)2CYS6 TRANSCRIPTION FACTOR (EUROFUNG)-RELATED"/>
    <property type="match status" value="1"/>
</dbReference>
<evidence type="ECO:0000313" key="4">
    <source>
        <dbReference type="EMBL" id="KID93011.1"/>
    </source>
</evidence>
<dbReference type="AlphaFoldDB" id="A0A0B4HS57"/>
<accession>A0A0B4HS57</accession>
<dbReference type="CDD" id="cd12148">
    <property type="entry name" value="fungal_TF_MHR"/>
    <property type="match status" value="1"/>
</dbReference>
<dbReference type="PROSITE" id="PS00463">
    <property type="entry name" value="ZN2_CY6_FUNGAL_1"/>
    <property type="match status" value="1"/>
</dbReference>
<dbReference type="HOGENOM" id="CLU_007003_8_3_1"/>
<dbReference type="InterPro" id="IPR036864">
    <property type="entry name" value="Zn2-C6_fun-type_DNA-bd_sf"/>
</dbReference>
<dbReference type="Gene3D" id="4.10.240.10">
    <property type="entry name" value="Zn(2)-C6 fungal-type DNA-binding domain"/>
    <property type="match status" value="1"/>
</dbReference>
<dbReference type="Pfam" id="PF00172">
    <property type="entry name" value="Zn_clus"/>
    <property type="match status" value="1"/>
</dbReference>
<keyword evidence="5" id="KW-1185">Reference proteome</keyword>
<dbReference type="GO" id="GO:0008270">
    <property type="term" value="F:zinc ion binding"/>
    <property type="evidence" value="ECO:0007669"/>
    <property type="project" value="InterPro"/>
</dbReference>
<dbReference type="GO" id="GO:0000981">
    <property type="term" value="F:DNA-binding transcription factor activity, RNA polymerase II-specific"/>
    <property type="evidence" value="ECO:0007669"/>
    <property type="project" value="InterPro"/>
</dbReference>
<dbReference type="Proteomes" id="UP000031192">
    <property type="component" value="Unassembled WGS sequence"/>
</dbReference>
<keyword evidence="2" id="KW-0539">Nucleus</keyword>
<proteinExistence type="predicted"/>
<dbReference type="PANTHER" id="PTHR47256:SF3">
    <property type="entry name" value="ZN(II)2CYS6 TRANSCRIPTION FACTOR (EUROFUNG)"/>
    <property type="match status" value="1"/>
</dbReference>
<evidence type="ECO:0000259" key="3">
    <source>
        <dbReference type="PROSITE" id="PS50048"/>
    </source>
</evidence>
<name>A0A0B4HS57_METGA</name>